<evidence type="ECO:0000256" key="2">
    <source>
        <dbReference type="ARBA" id="ARBA00022692"/>
    </source>
</evidence>
<dbReference type="InterPro" id="IPR026910">
    <property type="entry name" value="Shisa"/>
</dbReference>
<organism evidence="8">
    <name type="scientific">Graphocephala atropunctata</name>
    <dbReference type="NCBI Taxonomy" id="36148"/>
    <lineage>
        <taxon>Eukaryota</taxon>
        <taxon>Metazoa</taxon>
        <taxon>Ecdysozoa</taxon>
        <taxon>Arthropoda</taxon>
        <taxon>Hexapoda</taxon>
        <taxon>Insecta</taxon>
        <taxon>Pterygota</taxon>
        <taxon>Neoptera</taxon>
        <taxon>Paraneoptera</taxon>
        <taxon>Hemiptera</taxon>
        <taxon>Auchenorrhyncha</taxon>
        <taxon>Membracoidea</taxon>
        <taxon>Cicadellidae</taxon>
        <taxon>Cicadellinae</taxon>
        <taxon>Cicadellini</taxon>
        <taxon>Graphocephala</taxon>
    </lineage>
</organism>
<dbReference type="PANTHER" id="PTHR31395:SF23">
    <property type="entry name" value="GEO05642P1"/>
    <property type="match status" value="1"/>
</dbReference>
<keyword evidence="3 6" id="KW-1133">Transmembrane helix</keyword>
<reference evidence="8" key="1">
    <citation type="submission" date="2015-11" db="EMBL/GenBank/DDBJ databases">
        <title>De novo transcriptome assembly of four potential Pierce s Disease insect vectors from Arizona vineyards.</title>
        <authorList>
            <person name="Tassone E.E."/>
        </authorList>
    </citation>
    <scope>NUCLEOTIDE SEQUENCE</scope>
</reference>
<evidence type="ECO:0000256" key="7">
    <source>
        <dbReference type="SAM" id="SignalP"/>
    </source>
</evidence>
<evidence type="ECO:0008006" key="9">
    <source>
        <dbReference type="Google" id="ProtNLM"/>
    </source>
</evidence>
<evidence type="ECO:0000256" key="1">
    <source>
        <dbReference type="ARBA" id="ARBA00004370"/>
    </source>
</evidence>
<evidence type="ECO:0000256" key="5">
    <source>
        <dbReference type="SAM" id="MobiDB-lite"/>
    </source>
</evidence>
<comment type="subcellular location">
    <subcellularLocation>
        <location evidence="1">Membrane</location>
    </subcellularLocation>
</comment>
<feature type="signal peptide" evidence="7">
    <location>
        <begin position="1"/>
        <end position="24"/>
    </location>
</feature>
<feature type="chain" id="PRO_5008587093" description="Vesicular, overexpressed in cancer, prosurvival protein 1" evidence="7">
    <location>
        <begin position="25"/>
        <end position="173"/>
    </location>
</feature>
<keyword evidence="4 6" id="KW-0472">Membrane</keyword>
<feature type="region of interest" description="Disordered" evidence="5">
    <location>
        <begin position="152"/>
        <end position="173"/>
    </location>
</feature>
<sequence length="173" mass="18289">MLSGNCVLSATALLLVFTTSGVHGIIKCESSGLWPPDYSFCTSDEYCCGDNNLNCCSYIGNNSMDAVFGAIILLIIFVGCPYMCYCCCCRRTTSRGIVYGPAGTTTAVTVGLPSQGVQQVPYPTVVPYHQQTPYPPQYPANPYYGAPPPAYGLPTQAGVEQASAPPAPAYAQS</sequence>
<dbReference type="GO" id="GO:0016020">
    <property type="term" value="C:membrane"/>
    <property type="evidence" value="ECO:0007669"/>
    <property type="project" value="UniProtKB-SubCell"/>
</dbReference>
<accession>A0A1B6L3Q1</accession>
<keyword evidence="7" id="KW-0732">Signal</keyword>
<evidence type="ECO:0000256" key="6">
    <source>
        <dbReference type="SAM" id="Phobius"/>
    </source>
</evidence>
<feature type="compositionally biased region" description="Low complexity" evidence="5">
    <location>
        <begin position="161"/>
        <end position="173"/>
    </location>
</feature>
<keyword evidence="2 6" id="KW-0812">Transmembrane</keyword>
<feature type="transmembrane region" description="Helical" evidence="6">
    <location>
        <begin position="66"/>
        <end position="85"/>
    </location>
</feature>
<protein>
    <recommendedName>
        <fullName evidence="9">Vesicular, overexpressed in cancer, prosurvival protein 1</fullName>
    </recommendedName>
</protein>
<dbReference type="EMBL" id="GEBQ01021659">
    <property type="protein sequence ID" value="JAT18318.1"/>
    <property type="molecule type" value="Transcribed_RNA"/>
</dbReference>
<proteinExistence type="predicted"/>
<gene>
    <name evidence="8" type="ORF">g.39702</name>
</gene>
<evidence type="ECO:0000313" key="8">
    <source>
        <dbReference type="EMBL" id="JAT18318.1"/>
    </source>
</evidence>
<evidence type="ECO:0000256" key="4">
    <source>
        <dbReference type="ARBA" id="ARBA00023136"/>
    </source>
</evidence>
<evidence type="ECO:0000256" key="3">
    <source>
        <dbReference type="ARBA" id="ARBA00022989"/>
    </source>
</evidence>
<dbReference type="PANTHER" id="PTHR31395">
    <property type="entry name" value="SHISA"/>
    <property type="match status" value="1"/>
</dbReference>
<name>A0A1B6L3Q1_9HEMI</name>
<dbReference type="AlphaFoldDB" id="A0A1B6L3Q1"/>